<evidence type="ECO:0000313" key="1">
    <source>
        <dbReference type="EMBL" id="WUU52180.1"/>
    </source>
</evidence>
<organism evidence="1">
    <name type="scientific">Streptomyces althioticus</name>
    <dbReference type="NCBI Taxonomy" id="83380"/>
    <lineage>
        <taxon>Bacteria</taxon>
        <taxon>Bacillati</taxon>
        <taxon>Actinomycetota</taxon>
        <taxon>Actinomycetes</taxon>
        <taxon>Kitasatosporales</taxon>
        <taxon>Streptomycetaceae</taxon>
        <taxon>Streptomyces</taxon>
        <taxon>Streptomyces althioticus group</taxon>
    </lineage>
</organism>
<accession>A0ABZ1XYC2</accession>
<gene>
    <name evidence="1" type="ORF">OIE82_03085</name>
</gene>
<name>A0ABZ1XYC2_9ACTN</name>
<proteinExistence type="predicted"/>
<reference evidence="1" key="1">
    <citation type="submission" date="2022-10" db="EMBL/GenBank/DDBJ databases">
        <title>The complete genomes of actinobacterial strains from the NBC collection.</title>
        <authorList>
            <person name="Joergensen T.S."/>
            <person name="Alvarez Arevalo M."/>
            <person name="Sterndorff E.B."/>
            <person name="Faurdal D."/>
            <person name="Vuksanovic O."/>
            <person name="Mourched A.-S."/>
            <person name="Charusanti P."/>
            <person name="Shaw S."/>
            <person name="Blin K."/>
            <person name="Weber T."/>
        </authorList>
    </citation>
    <scope>NUCLEOTIDE SEQUENCE [LARGE SCALE GENOMIC DNA]</scope>
    <source>
        <strain evidence="1">NBC 01686</strain>
    </source>
</reference>
<dbReference type="EMBL" id="CP109207">
    <property type="protein sequence ID" value="WUU52180.1"/>
    <property type="molecule type" value="Genomic_DNA"/>
</dbReference>
<protein>
    <submittedName>
        <fullName evidence="1">Uncharacterized protein</fullName>
    </submittedName>
</protein>
<dbReference type="RefSeq" id="WP_191879208.1">
    <property type="nucleotide sequence ID" value="NZ_CP109207.1"/>
</dbReference>
<sequence length="48" mass="5317">MSSDWIEQVLWAHVSSRLRGHQQGELPRHGASAWVMRTLENGTGACGI</sequence>